<proteinExistence type="predicted"/>
<keyword evidence="1" id="KW-0732">Signal</keyword>
<sequence length="176" mass="17241">MRTLRPVAVAVTAAVAAALVLTACDDGGGDAVDDRGGGACRIGAVDVQVAASPAPAAGDTGTVAVTLTNTGSACTLDGFPTVTLTAGGTSTKVLPDEAATAQRLTLDRDTAASFTLTYVRGEAGAASSLPVRSAEFALPGARATHRFTWSYGDVAVQGDGGGGPDATVGAFQRAGD</sequence>
<feature type="domain" description="DUF4232" evidence="2">
    <location>
        <begin position="40"/>
        <end position="172"/>
    </location>
</feature>
<evidence type="ECO:0000313" key="3">
    <source>
        <dbReference type="EMBL" id="MBD0424438.1"/>
    </source>
</evidence>
<comment type="caution">
    <text evidence="3">The sequence shown here is derived from an EMBL/GenBank/DDBJ whole genome shotgun (WGS) entry which is preliminary data.</text>
</comment>
<feature type="signal peptide" evidence="1">
    <location>
        <begin position="1"/>
        <end position="23"/>
    </location>
</feature>
<keyword evidence="4" id="KW-1185">Reference proteome</keyword>
<organism evidence="3 4">
    <name type="scientific">Streptomyces griseicoloratus</name>
    <dbReference type="NCBI Taxonomy" id="2752516"/>
    <lineage>
        <taxon>Bacteria</taxon>
        <taxon>Bacillati</taxon>
        <taxon>Actinomycetota</taxon>
        <taxon>Actinomycetes</taxon>
        <taxon>Kitasatosporales</taxon>
        <taxon>Streptomycetaceae</taxon>
        <taxon>Streptomyces</taxon>
    </lineage>
</organism>
<protein>
    <submittedName>
        <fullName evidence="3">DUF4232 domain-containing protein</fullName>
    </submittedName>
</protein>
<accession>A0A926L8B4</accession>
<dbReference type="Pfam" id="PF14016">
    <property type="entry name" value="DUF4232"/>
    <property type="match status" value="1"/>
</dbReference>
<evidence type="ECO:0000256" key="1">
    <source>
        <dbReference type="SAM" id="SignalP"/>
    </source>
</evidence>
<evidence type="ECO:0000259" key="2">
    <source>
        <dbReference type="Pfam" id="PF14016"/>
    </source>
</evidence>
<name>A0A926L8B4_9ACTN</name>
<feature type="chain" id="PRO_5038779241" evidence="1">
    <location>
        <begin position="24"/>
        <end position="176"/>
    </location>
</feature>
<evidence type="ECO:0000313" key="4">
    <source>
        <dbReference type="Proteomes" id="UP000621210"/>
    </source>
</evidence>
<dbReference type="Proteomes" id="UP000621210">
    <property type="component" value="Unassembled WGS sequence"/>
</dbReference>
<dbReference type="EMBL" id="JACVQF010000234">
    <property type="protein sequence ID" value="MBD0424438.1"/>
    <property type="molecule type" value="Genomic_DNA"/>
</dbReference>
<dbReference type="PROSITE" id="PS51257">
    <property type="entry name" value="PROKAR_LIPOPROTEIN"/>
    <property type="match status" value="1"/>
</dbReference>
<reference evidence="3" key="2">
    <citation type="submission" date="2020-09" db="EMBL/GenBank/DDBJ databases">
        <authorList>
            <person name="Luo X."/>
        </authorList>
    </citation>
    <scope>NUCLEOTIDE SEQUENCE</scope>
    <source>
        <strain evidence="3">TRM S81-3</strain>
    </source>
</reference>
<dbReference type="InterPro" id="IPR025326">
    <property type="entry name" value="DUF4232"/>
</dbReference>
<reference evidence="3" key="1">
    <citation type="submission" date="2020-09" db="EMBL/GenBank/DDBJ databases">
        <title>Streptomyces grisecoloratus sp. nov., isolated from cotton soil.</title>
        <authorList>
            <person name="Xing L."/>
        </authorList>
    </citation>
    <scope>NUCLEOTIDE SEQUENCE</scope>
    <source>
        <strain evidence="3">TRM S81-3</strain>
    </source>
</reference>
<dbReference type="RefSeq" id="WP_188185323.1">
    <property type="nucleotide sequence ID" value="NZ_JACVQF010000234.1"/>
</dbReference>
<gene>
    <name evidence="3" type="ORF">H0H10_35640</name>
</gene>
<dbReference type="AlphaFoldDB" id="A0A926L8B4"/>